<protein>
    <recommendedName>
        <fullName evidence="1">Glycosyltransferase 2-like domain-containing protein</fullName>
    </recommendedName>
</protein>
<organism evidence="3 5">
    <name type="scientific">Sulfuracidifex tepidarius</name>
    <dbReference type="NCBI Taxonomy" id="1294262"/>
    <lineage>
        <taxon>Archaea</taxon>
        <taxon>Thermoproteota</taxon>
        <taxon>Thermoprotei</taxon>
        <taxon>Sulfolobales</taxon>
        <taxon>Sulfolobaceae</taxon>
        <taxon>Sulfuracidifex</taxon>
    </lineage>
</organism>
<gene>
    <name evidence="2" type="ORF">IC006_2230</name>
    <name evidence="3" type="ORF">IC007_2235</name>
</gene>
<dbReference type="AlphaFoldDB" id="A0A510E584"/>
<dbReference type="Gene3D" id="3.90.550.10">
    <property type="entry name" value="Spore Coat Polysaccharide Biosynthesis Protein SpsA, Chain A"/>
    <property type="match status" value="1"/>
</dbReference>
<proteinExistence type="predicted"/>
<evidence type="ECO:0000313" key="5">
    <source>
        <dbReference type="Proteomes" id="UP000325030"/>
    </source>
</evidence>
<dbReference type="PANTHER" id="PTHR43685">
    <property type="entry name" value="GLYCOSYLTRANSFERASE"/>
    <property type="match status" value="1"/>
</dbReference>
<dbReference type="Proteomes" id="UP000325030">
    <property type="component" value="Chromosome"/>
</dbReference>
<dbReference type="KEGG" id="step:IC006_2230"/>
<dbReference type="InterPro" id="IPR050834">
    <property type="entry name" value="Glycosyltransf_2"/>
</dbReference>
<keyword evidence="4" id="KW-1185">Reference proteome</keyword>
<evidence type="ECO:0000313" key="4">
    <source>
        <dbReference type="Proteomes" id="UP000322983"/>
    </source>
</evidence>
<evidence type="ECO:0000313" key="2">
    <source>
        <dbReference type="EMBL" id="BBG24896.1"/>
    </source>
</evidence>
<sequence>MDVTIGIPTFKNDGRTILYTLQSLTKQTYADFKVLIAYKPSENDRTLDVIEKFTKSLDLKIMFQREGYFDEALNMIYSTSKSDILISTDDDAVPSTNWVESHIRAHENFYDAGVIGPFLGISHRSSLIARLYSNIFEDPLEEDMRLSNNYFAKTGILVRNNLFRNAGSKVRTFNPIGVNMSIKKEVYSDFKLPNMTLRGINNELYLCLHAYEKGYPCTLVNEKIEVEHFDRDSMSRPKNLSGIIERFAEFSLSVYYLSKLGYDLDFKKLKLDIFLKSIPWKFKKDEKLKAQLVGIKKGIDISLEALKLKKDEKWIRQKLMEIRGEQQNSSNVLRDYQNV</sequence>
<dbReference type="RefSeq" id="WP_162302131.1">
    <property type="nucleotide sequence ID" value="NZ_AP018929.1"/>
</dbReference>
<evidence type="ECO:0000313" key="3">
    <source>
        <dbReference type="EMBL" id="BBG27681.1"/>
    </source>
</evidence>
<accession>A0A510DXD8</accession>
<dbReference type="InterPro" id="IPR029044">
    <property type="entry name" value="Nucleotide-diphossugar_trans"/>
</dbReference>
<dbReference type="STRING" id="1294262.GCA_001316085_02339"/>
<reference evidence="3 4" key="2">
    <citation type="journal article" date="2020" name="Int. J. Syst. Evol. Microbiol.">
        <title>Sulfuracidifex tepidarius gen. nov., sp. nov. and transfer of Sulfolobus metallicus Huber and Stetter 1992 to the genus Sulfuracidifex as Sulfuracidifex metallicus comb. nov.</title>
        <authorList>
            <person name="Itoh T."/>
            <person name="Miura T."/>
            <person name="Sakai H.D."/>
            <person name="Kato S."/>
            <person name="Ohkuma M."/>
            <person name="Takashina T."/>
        </authorList>
    </citation>
    <scope>NUCLEOTIDE SEQUENCE</scope>
    <source>
        <strain evidence="2 4">IC-006</strain>
        <strain evidence="3">IC-007</strain>
    </source>
</reference>
<reference evidence="5" key="1">
    <citation type="submission" date="2018-09" db="EMBL/GenBank/DDBJ databases">
        <title>Complete Genome Sequencing of Sulfolobus sp. JCM 16834.</title>
        <authorList>
            <person name="Kato S."/>
            <person name="Itoh T."/>
            <person name="Ohkuma M."/>
        </authorList>
    </citation>
    <scope>NUCLEOTIDE SEQUENCE [LARGE SCALE GENOMIC DNA]</scope>
    <source>
        <strain evidence="5">IC-007</strain>
    </source>
</reference>
<accession>A0A510E584</accession>
<dbReference type="SUPFAM" id="SSF53448">
    <property type="entry name" value="Nucleotide-diphospho-sugar transferases"/>
    <property type="match status" value="1"/>
</dbReference>
<dbReference type="PANTHER" id="PTHR43685:SF2">
    <property type="entry name" value="GLYCOSYLTRANSFERASE 2-LIKE DOMAIN-CONTAINING PROTEIN"/>
    <property type="match status" value="1"/>
</dbReference>
<dbReference type="OrthoDB" id="34704at2157"/>
<dbReference type="InterPro" id="IPR001173">
    <property type="entry name" value="Glyco_trans_2-like"/>
</dbReference>
<dbReference type="EMBL" id="AP018930">
    <property type="protein sequence ID" value="BBG27681.1"/>
    <property type="molecule type" value="Genomic_DNA"/>
</dbReference>
<dbReference type="Pfam" id="PF00535">
    <property type="entry name" value="Glycos_transf_2"/>
    <property type="match status" value="1"/>
</dbReference>
<feature type="domain" description="Glycosyltransferase 2-like" evidence="1">
    <location>
        <begin position="5"/>
        <end position="134"/>
    </location>
</feature>
<dbReference type="Proteomes" id="UP000322983">
    <property type="component" value="Chromosome"/>
</dbReference>
<evidence type="ECO:0000259" key="1">
    <source>
        <dbReference type="Pfam" id="PF00535"/>
    </source>
</evidence>
<name>A0A510E584_9CREN</name>
<dbReference type="GeneID" id="41718550"/>
<dbReference type="EMBL" id="AP018929">
    <property type="protein sequence ID" value="BBG24896.1"/>
    <property type="molecule type" value="Genomic_DNA"/>
</dbReference>
<dbReference type="CDD" id="cd00761">
    <property type="entry name" value="Glyco_tranf_GTA_type"/>
    <property type="match status" value="1"/>
</dbReference>